<feature type="chain" id="PRO_5039077628" evidence="1">
    <location>
        <begin position="23"/>
        <end position="204"/>
    </location>
</feature>
<dbReference type="PROSITE" id="PS51257">
    <property type="entry name" value="PROKAR_LIPOPROTEIN"/>
    <property type="match status" value="1"/>
</dbReference>
<evidence type="ECO:0000313" key="3">
    <source>
        <dbReference type="Proteomes" id="UP000327039"/>
    </source>
</evidence>
<dbReference type="OrthoDB" id="5178481at2"/>
<dbReference type="EMBL" id="VYRZ01000002">
    <property type="protein sequence ID" value="KAA9086776.1"/>
    <property type="molecule type" value="Genomic_DNA"/>
</dbReference>
<feature type="signal peptide" evidence="1">
    <location>
        <begin position="1"/>
        <end position="22"/>
    </location>
</feature>
<dbReference type="AlphaFoldDB" id="A0A5J5IQB0"/>
<evidence type="ECO:0000256" key="1">
    <source>
        <dbReference type="SAM" id="SignalP"/>
    </source>
</evidence>
<organism evidence="2 3">
    <name type="scientific">Microbacterium radiodurans</name>
    <dbReference type="NCBI Taxonomy" id="661398"/>
    <lineage>
        <taxon>Bacteria</taxon>
        <taxon>Bacillati</taxon>
        <taxon>Actinomycetota</taxon>
        <taxon>Actinomycetes</taxon>
        <taxon>Micrococcales</taxon>
        <taxon>Microbacteriaceae</taxon>
        <taxon>Microbacterium</taxon>
    </lineage>
</organism>
<evidence type="ECO:0000313" key="2">
    <source>
        <dbReference type="EMBL" id="KAA9086776.1"/>
    </source>
</evidence>
<keyword evidence="3" id="KW-1185">Reference proteome</keyword>
<sequence length="204" mass="20753">MSTRPISRAVTVVTMTALLATAGCATTAAGTPSELVPDPPAGEVVGTGTVLDDGSGAQLCLGGVAESHPPQCSGLPLAGWDWSARTDAERASGSTWGSYAVQGDFDGTTIAVTAEPVPLALYDALPLPDPTGGVPGTADDATLRTVEERVRDTLGDTVLASGAYDGRLWVTVVWDDGTLQRAADAEFGDDVVVVQSALRPIGES</sequence>
<comment type="caution">
    <text evidence="2">The sequence shown here is derived from an EMBL/GenBank/DDBJ whole genome shotgun (WGS) entry which is preliminary data.</text>
</comment>
<accession>A0A5J5IQB0</accession>
<reference evidence="3" key="1">
    <citation type="submission" date="2019-09" db="EMBL/GenBank/DDBJ databases">
        <title>Mumia zhuanghuii sp. nov. isolated from the intestinal contents of plateau pika (Ochotona curzoniae) in the Qinghai-Tibet plateau of China.</title>
        <authorList>
            <person name="Tian Z."/>
        </authorList>
    </citation>
    <scope>NUCLEOTIDE SEQUENCE [LARGE SCALE GENOMIC DNA]</scope>
    <source>
        <strain evidence="3">DSM 25564</strain>
    </source>
</reference>
<dbReference type="Proteomes" id="UP000327039">
    <property type="component" value="Unassembled WGS sequence"/>
</dbReference>
<dbReference type="RefSeq" id="WP_150418948.1">
    <property type="nucleotide sequence ID" value="NZ_VYRZ01000002.1"/>
</dbReference>
<gene>
    <name evidence="2" type="ORF">F6B42_07175</name>
</gene>
<proteinExistence type="predicted"/>
<protein>
    <submittedName>
        <fullName evidence="2">Uncharacterized protein</fullName>
    </submittedName>
</protein>
<keyword evidence="1" id="KW-0732">Signal</keyword>
<name>A0A5J5IQB0_9MICO</name>